<dbReference type="AlphaFoldDB" id="A0A956NF59"/>
<dbReference type="EMBL" id="JAGQHS010000093">
    <property type="protein sequence ID" value="MCA9757321.1"/>
    <property type="molecule type" value="Genomic_DNA"/>
</dbReference>
<evidence type="ECO:0000313" key="3">
    <source>
        <dbReference type="Proteomes" id="UP000739538"/>
    </source>
</evidence>
<proteinExistence type="predicted"/>
<evidence type="ECO:0000313" key="2">
    <source>
        <dbReference type="EMBL" id="MCA9757321.1"/>
    </source>
</evidence>
<feature type="chain" id="PRO_5037936104" evidence="1">
    <location>
        <begin position="21"/>
        <end position="300"/>
    </location>
</feature>
<comment type="caution">
    <text evidence="2">The sequence shown here is derived from an EMBL/GenBank/DDBJ whole genome shotgun (WGS) entry which is preliminary data.</text>
</comment>
<accession>A0A956NF59</accession>
<name>A0A956NF59_UNCEI</name>
<dbReference type="Proteomes" id="UP000739538">
    <property type="component" value="Unassembled WGS sequence"/>
</dbReference>
<keyword evidence="1" id="KW-0732">Signal</keyword>
<reference evidence="2" key="1">
    <citation type="submission" date="2020-04" db="EMBL/GenBank/DDBJ databases">
        <authorList>
            <person name="Zhang T."/>
        </authorList>
    </citation>
    <scope>NUCLEOTIDE SEQUENCE</scope>
    <source>
        <strain evidence="2">HKST-UBA02</strain>
    </source>
</reference>
<organism evidence="2 3">
    <name type="scientific">Eiseniibacteriota bacterium</name>
    <dbReference type="NCBI Taxonomy" id="2212470"/>
    <lineage>
        <taxon>Bacteria</taxon>
        <taxon>Candidatus Eiseniibacteriota</taxon>
    </lineage>
</organism>
<protein>
    <submittedName>
        <fullName evidence="2">Uncharacterized protein</fullName>
    </submittedName>
</protein>
<sequence>MKKTLLAIGTLCLVGSPVLAGPNANGSLILAWADGVVQCFDGGAGVEDYCGATGIQNCTDALVETTGADVIVLNVIAAFSPFSNPRLAGVAFGWSYDEEEVFLRDYGSCGDFELPNNDWPASGSGTAVTWSVAQMGQLTDVYWLAAYNYYGNPQLLALEPHPSQGAVFADDDVPSNLDPIGWLGAFGFDTTGSLPCPPDENIPGACCYLDCSCEVLPRADCTGDWLGEGTSCDPNPCSCSPPGACCFFETQECVFVTPDECDAIGGVFLGEIPCDPNPCLPIPVLDQSWGEVKGHYRNDE</sequence>
<gene>
    <name evidence="2" type="ORF">KDA27_16070</name>
</gene>
<evidence type="ECO:0000256" key="1">
    <source>
        <dbReference type="SAM" id="SignalP"/>
    </source>
</evidence>
<reference evidence="2" key="2">
    <citation type="journal article" date="2021" name="Microbiome">
        <title>Successional dynamics and alternative stable states in a saline activated sludge microbial community over 9 years.</title>
        <authorList>
            <person name="Wang Y."/>
            <person name="Ye J."/>
            <person name="Ju F."/>
            <person name="Liu L."/>
            <person name="Boyd J.A."/>
            <person name="Deng Y."/>
            <person name="Parks D.H."/>
            <person name="Jiang X."/>
            <person name="Yin X."/>
            <person name="Woodcroft B.J."/>
            <person name="Tyson G.W."/>
            <person name="Hugenholtz P."/>
            <person name="Polz M.F."/>
            <person name="Zhang T."/>
        </authorList>
    </citation>
    <scope>NUCLEOTIDE SEQUENCE</scope>
    <source>
        <strain evidence="2">HKST-UBA02</strain>
    </source>
</reference>
<feature type="signal peptide" evidence="1">
    <location>
        <begin position="1"/>
        <end position="20"/>
    </location>
</feature>